<comment type="caution">
    <text evidence="2">The sequence shown here is derived from an EMBL/GenBank/DDBJ whole genome shotgun (WGS) entry which is preliminary data.</text>
</comment>
<dbReference type="EMBL" id="JASJOT010000013">
    <property type="protein sequence ID" value="MDJ1495072.1"/>
    <property type="molecule type" value="Genomic_DNA"/>
</dbReference>
<dbReference type="Pfam" id="PF00578">
    <property type="entry name" value="AhpC-TSA"/>
    <property type="match status" value="1"/>
</dbReference>
<evidence type="ECO:0000259" key="1">
    <source>
        <dbReference type="PROSITE" id="PS51352"/>
    </source>
</evidence>
<name>A0ABT7CN03_9BACT</name>
<protein>
    <submittedName>
        <fullName evidence="2">Peroxiredoxin family protein</fullName>
    </submittedName>
</protein>
<dbReference type="PANTHER" id="PTHR42852">
    <property type="entry name" value="THIOL:DISULFIDE INTERCHANGE PROTEIN DSBE"/>
    <property type="match status" value="1"/>
</dbReference>
<sequence length="183" mass="20577">MKLSLGQTAPEFSITDIYGKQISLKDFQGRKLLLAFQRNTACPFCSYQLFRLNKIYPQLQEKGLEVLVFFESQAEVILKSSFLTDQKLTIISDPKRKIYTQYGAEITADKIEKVFAIPSRMEDLQASQALKLASTEKEDGVNQAALPAAFLLDEKAIIRHIHYGQDLGDNIPLDAVSAFANQK</sequence>
<dbReference type="PROSITE" id="PS51352">
    <property type="entry name" value="THIOREDOXIN_2"/>
    <property type="match status" value="1"/>
</dbReference>
<gene>
    <name evidence="2" type="ORF">QNI19_19190</name>
</gene>
<dbReference type="PANTHER" id="PTHR42852:SF17">
    <property type="entry name" value="THIOREDOXIN-LIKE PROTEIN HI_1115"/>
    <property type="match status" value="1"/>
</dbReference>
<dbReference type="RefSeq" id="WP_313998796.1">
    <property type="nucleotide sequence ID" value="NZ_JASJOT010000013.1"/>
</dbReference>
<evidence type="ECO:0000313" key="3">
    <source>
        <dbReference type="Proteomes" id="UP001228581"/>
    </source>
</evidence>
<accession>A0ABT7CN03</accession>
<proteinExistence type="predicted"/>
<dbReference type="SUPFAM" id="SSF52833">
    <property type="entry name" value="Thioredoxin-like"/>
    <property type="match status" value="1"/>
</dbReference>
<dbReference type="InterPro" id="IPR013766">
    <property type="entry name" value="Thioredoxin_domain"/>
</dbReference>
<organism evidence="2 3">
    <name type="scientific">Xanthocytophaga flava</name>
    <dbReference type="NCBI Taxonomy" id="3048013"/>
    <lineage>
        <taxon>Bacteria</taxon>
        <taxon>Pseudomonadati</taxon>
        <taxon>Bacteroidota</taxon>
        <taxon>Cytophagia</taxon>
        <taxon>Cytophagales</taxon>
        <taxon>Rhodocytophagaceae</taxon>
        <taxon>Xanthocytophaga</taxon>
    </lineage>
</organism>
<dbReference type="Gene3D" id="3.40.30.10">
    <property type="entry name" value="Glutaredoxin"/>
    <property type="match status" value="1"/>
</dbReference>
<dbReference type="Proteomes" id="UP001228581">
    <property type="component" value="Unassembled WGS sequence"/>
</dbReference>
<evidence type="ECO:0000313" key="2">
    <source>
        <dbReference type="EMBL" id="MDJ1495072.1"/>
    </source>
</evidence>
<dbReference type="InterPro" id="IPR050553">
    <property type="entry name" value="Thioredoxin_ResA/DsbE_sf"/>
</dbReference>
<dbReference type="InterPro" id="IPR036249">
    <property type="entry name" value="Thioredoxin-like_sf"/>
</dbReference>
<keyword evidence="3" id="KW-1185">Reference proteome</keyword>
<feature type="domain" description="Thioredoxin" evidence="1">
    <location>
        <begin position="3"/>
        <end position="183"/>
    </location>
</feature>
<dbReference type="InterPro" id="IPR000866">
    <property type="entry name" value="AhpC/TSA"/>
</dbReference>
<reference evidence="2 3" key="1">
    <citation type="submission" date="2023-05" db="EMBL/GenBank/DDBJ databases">
        <authorList>
            <person name="Zhang X."/>
        </authorList>
    </citation>
    <scope>NUCLEOTIDE SEQUENCE [LARGE SCALE GENOMIC DNA]</scope>
    <source>
        <strain evidence="2 3">DM2B3-1</strain>
    </source>
</reference>